<dbReference type="RefSeq" id="WP_014097612.1">
    <property type="nucleotide sequence ID" value="NC_016023.1"/>
</dbReference>
<dbReference type="KEGG" id="bag:Bcoa_2365"/>
<gene>
    <name evidence="1" type="ORF">Bcoa_2365</name>
</gene>
<evidence type="ECO:0000313" key="1">
    <source>
        <dbReference type="EMBL" id="AEP01545.1"/>
    </source>
</evidence>
<evidence type="ECO:0000313" key="2">
    <source>
        <dbReference type="Proteomes" id="UP000009283"/>
    </source>
</evidence>
<dbReference type="HOGENOM" id="CLU_2366914_0_0_9"/>
<organism evidence="1 2">
    <name type="scientific">Heyndrickxia coagulans 36D1</name>
    <dbReference type="NCBI Taxonomy" id="345219"/>
    <lineage>
        <taxon>Bacteria</taxon>
        <taxon>Bacillati</taxon>
        <taxon>Bacillota</taxon>
        <taxon>Bacilli</taxon>
        <taxon>Bacillales</taxon>
        <taxon>Bacillaceae</taxon>
        <taxon>Heyndrickxia</taxon>
    </lineage>
</organism>
<proteinExistence type="predicted"/>
<dbReference type="AlphaFoldDB" id="G2TLU2"/>
<reference evidence="1 2" key="1">
    <citation type="journal article" date="2011" name="Stand. Genomic Sci.">
        <title>Complete Genome Sequence of a thermotolerant sporogenic lactic acid bacterium, Bacillus coagulans strain 36D1.</title>
        <authorList>
            <person name="Rhee M.S."/>
            <person name="Moritz B.E."/>
            <person name="Xie G."/>
            <person name="Glavina Del Rio T."/>
            <person name="Dalin E."/>
            <person name="Tice H."/>
            <person name="Bruce D."/>
            <person name="Goodwin L."/>
            <person name="Chertkov O."/>
            <person name="Brettin T."/>
            <person name="Han C."/>
            <person name="Detter C."/>
            <person name="Pitluck S."/>
            <person name="Land M.L."/>
            <person name="Patel M."/>
            <person name="Ou M."/>
            <person name="Harbrucker R."/>
            <person name="Ingram L.O."/>
            <person name="Shanmugam K.T."/>
        </authorList>
    </citation>
    <scope>NUCLEOTIDE SEQUENCE [LARGE SCALE GENOMIC DNA]</scope>
    <source>
        <strain evidence="1 2">36D1</strain>
    </source>
</reference>
<name>G2TLU2_HEYCO</name>
<dbReference type="EMBL" id="CP003056">
    <property type="protein sequence ID" value="AEP01545.1"/>
    <property type="molecule type" value="Genomic_DNA"/>
</dbReference>
<accession>G2TLU2</accession>
<dbReference type="Proteomes" id="UP000009283">
    <property type="component" value="Chromosome"/>
</dbReference>
<sequence length="95" mass="10755">MANDKAEGDENEGHFKSMIFMAFQFQDCPALAALFSMDRFIEHKEMPMKEAMLASLENTGVDIMPAAVIPGDIPFSWKNHTSKFFPSRQTFLFSS</sequence>
<protein>
    <submittedName>
        <fullName evidence="1">Uncharacterized protein</fullName>
    </submittedName>
</protein>